<dbReference type="EMBL" id="JAMXLX010000012">
    <property type="protein sequence ID" value="MCO5959875.1"/>
    <property type="molecule type" value="Genomic_DNA"/>
</dbReference>
<dbReference type="Proteomes" id="UP001155380">
    <property type="component" value="Unassembled WGS sequence"/>
</dbReference>
<evidence type="ECO:0000256" key="1">
    <source>
        <dbReference type="SAM" id="SignalP"/>
    </source>
</evidence>
<reference evidence="3 4" key="1">
    <citation type="submission" date="2022-06" db="EMBL/GenBank/DDBJ databases">
        <authorList>
            <person name="Sun Q."/>
        </authorList>
    </citation>
    <scope>NUCLEOTIDE SEQUENCE</scope>
    <source>
        <strain evidence="3">S101</strain>
        <strain evidence="2 4">S153</strain>
    </source>
</reference>
<evidence type="ECO:0008006" key="6">
    <source>
        <dbReference type="Google" id="ProtNLM"/>
    </source>
</evidence>
<gene>
    <name evidence="2" type="ORF">NBH20_24555</name>
    <name evidence="3" type="ORF">NBH21_24210</name>
</gene>
<keyword evidence="1" id="KW-0732">Signal</keyword>
<organism evidence="3 5">
    <name type="scientific">Ciceribacter sichuanensis</name>
    <dbReference type="NCBI Taxonomy" id="2949647"/>
    <lineage>
        <taxon>Bacteria</taxon>
        <taxon>Pseudomonadati</taxon>
        <taxon>Pseudomonadota</taxon>
        <taxon>Alphaproteobacteria</taxon>
        <taxon>Hyphomicrobiales</taxon>
        <taxon>Rhizobiaceae</taxon>
        <taxon>Ciceribacter</taxon>
    </lineage>
</organism>
<name>A0AAJ1C177_9HYPH</name>
<feature type="chain" id="PRO_5042550629" description="LTXXQ motif family protein" evidence="1">
    <location>
        <begin position="24"/>
        <end position="174"/>
    </location>
</feature>
<protein>
    <recommendedName>
        <fullName evidence="6">LTXXQ motif family protein</fullName>
    </recommendedName>
</protein>
<dbReference type="EMBL" id="JAMQAY010000020">
    <property type="protein sequence ID" value="MCM2404353.1"/>
    <property type="molecule type" value="Genomic_DNA"/>
</dbReference>
<dbReference type="RefSeq" id="WP_250913745.1">
    <property type="nucleotide sequence ID" value="NZ_JAMQAY010000020.1"/>
</dbReference>
<dbReference type="Proteomes" id="UP001155079">
    <property type="component" value="Unassembled WGS sequence"/>
</dbReference>
<evidence type="ECO:0000313" key="2">
    <source>
        <dbReference type="EMBL" id="MCM2404353.1"/>
    </source>
</evidence>
<evidence type="ECO:0000313" key="3">
    <source>
        <dbReference type="EMBL" id="MCO5959875.1"/>
    </source>
</evidence>
<sequence>MRKTVQVSLVAMFALTLPLVAHAQDGAQVAPLPVEPAGGWYAGDEISESFSIGERLDSVRRYYSGKFIRLRLAAALSVQETAIGIRADQMDAWRAYTQALLALVPEREAVLALIGEPDEDPKGPEAFARAEAAADALASYAARAEILKKAITSLRATLTPEQLEAARVPRFARG</sequence>
<dbReference type="AlphaFoldDB" id="A0AAJ1C177"/>
<evidence type="ECO:0000313" key="5">
    <source>
        <dbReference type="Proteomes" id="UP001155380"/>
    </source>
</evidence>
<accession>A0AAJ1C177</accession>
<evidence type="ECO:0000313" key="4">
    <source>
        <dbReference type="Proteomes" id="UP001155079"/>
    </source>
</evidence>
<proteinExistence type="predicted"/>
<keyword evidence="4" id="KW-1185">Reference proteome</keyword>
<feature type="signal peptide" evidence="1">
    <location>
        <begin position="1"/>
        <end position="23"/>
    </location>
</feature>
<comment type="caution">
    <text evidence="3">The sequence shown here is derived from an EMBL/GenBank/DDBJ whole genome shotgun (WGS) entry which is preliminary data.</text>
</comment>